<organism evidence="1">
    <name type="scientific">Glycine soja</name>
    <name type="common">Wild soybean</name>
    <dbReference type="NCBI Taxonomy" id="3848"/>
    <lineage>
        <taxon>Eukaryota</taxon>
        <taxon>Viridiplantae</taxon>
        <taxon>Streptophyta</taxon>
        <taxon>Embryophyta</taxon>
        <taxon>Tracheophyta</taxon>
        <taxon>Spermatophyta</taxon>
        <taxon>Magnoliopsida</taxon>
        <taxon>eudicotyledons</taxon>
        <taxon>Gunneridae</taxon>
        <taxon>Pentapetalae</taxon>
        <taxon>rosids</taxon>
        <taxon>fabids</taxon>
        <taxon>Fabales</taxon>
        <taxon>Fabaceae</taxon>
        <taxon>Papilionoideae</taxon>
        <taxon>50 kb inversion clade</taxon>
        <taxon>NPAAA clade</taxon>
        <taxon>indigoferoid/millettioid clade</taxon>
        <taxon>Phaseoleae</taxon>
        <taxon>Glycine</taxon>
        <taxon>Glycine subgen. Soja</taxon>
    </lineage>
</organism>
<name>A0A0B2P308_GLYSO</name>
<protein>
    <submittedName>
        <fullName evidence="1">Uncharacterized protein</fullName>
    </submittedName>
</protein>
<dbReference type="AlphaFoldDB" id="A0A0B2P308"/>
<dbReference type="EMBL" id="KN670446">
    <property type="protein sequence ID" value="KHN02062.1"/>
    <property type="molecule type" value="Genomic_DNA"/>
</dbReference>
<proteinExistence type="predicted"/>
<accession>A0A0B2P308</accession>
<evidence type="ECO:0000313" key="1">
    <source>
        <dbReference type="EMBL" id="KHN02062.1"/>
    </source>
</evidence>
<dbReference type="Proteomes" id="UP000053555">
    <property type="component" value="Unassembled WGS sequence"/>
</dbReference>
<gene>
    <name evidence="1" type="ORF">glysoja_039879</name>
</gene>
<reference evidence="1" key="1">
    <citation type="submission" date="2014-07" db="EMBL/GenBank/DDBJ databases">
        <title>Identification of a novel salt tolerance gene in wild soybean by whole-genome sequencing.</title>
        <authorList>
            <person name="Lam H.-M."/>
            <person name="Qi X."/>
            <person name="Li M.-W."/>
            <person name="Liu X."/>
            <person name="Xie M."/>
            <person name="Ni M."/>
            <person name="Xu X."/>
        </authorList>
    </citation>
    <scope>NUCLEOTIDE SEQUENCE [LARGE SCALE GENOMIC DNA]</scope>
    <source>
        <tissue evidence="1">Root</tissue>
    </source>
</reference>
<sequence length="55" mass="6240">MEQMQAEIEALKAQVSQVDVSKEQIAFLMQNVRGNENDCGSYFLSSTKSVFQFSF</sequence>